<gene>
    <name evidence="3" type="ORF">EZS28_003323</name>
</gene>
<feature type="domain" description="C2" evidence="2">
    <location>
        <begin position="454"/>
        <end position="574"/>
    </location>
</feature>
<feature type="domain" description="C2" evidence="2">
    <location>
        <begin position="1194"/>
        <end position="1315"/>
    </location>
</feature>
<feature type="domain" description="C2" evidence="2">
    <location>
        <begin position="1564"/>
        <end position="1684"/>
    </location>
</feature>
<feature type="domain" description="C2" evidence="2">
    <location>
        <begin position="947"/>
        <end position="1075"/>
    </location>
</feature>
<evidence type="ECO:0000259" key="2">
    <source>
        <dbReference type="PROSITE" id="PS50004"/>
    </source>
</evidence>
<dbReference type="PANTHER" id="PTHR10774">
    <property type="entry name" value="EXTENDED SYNAPTOTAGMIN-RELATED"/>
    <property type="match status" value="1"/>
</dbReference>
<dbReference type="InterPro" id="IPR000008">
    <property type="entry name" value="C2_dom"/>
</dbReference>
<feature type="domain" description="C2" evidence="2">
    <location>
        <begin position="753"/>
        <end position="875"/>
    </location>
</feature>
<evidence type="ECO:0000256" key="1">
    <source>
        <dbReference type="SAM" id="MobiDB-lite"/>
    </source>
</evidence>
<feature type="domain" description="C2" evidence="2">
    <location>
        <begin position="1382"/>
        <end position="1502"/>
    </location>
</feature>
<sequence length="1721" mass="201507">MAQRQMKQLPKREEAEKPKLQIATQIDKTTSPSPGRISQQNLPVYNVTSPTRGPNQQGYQNQPDVRIISPSKGKTPSTTQLELLTSPTAQKLHNYQNERNKNLPQEHPYPKGIVRISEIGVRGFPELDGNNRIYPYIDLRTPTDGQKTSVSKSTVNYDYQNEILELIFDPRKAKGKPDLTLQVFNYDKQGVKYLLGTADVDVTPSFNKLFQAEKKIFPIRRSSQEADQQQYIGKVVFKIIYFEDNNLIKKIEDEESRRIQLEEQRRSKGSLAKLEQKGPTNKAEKSTGFVEFSRISVQNLPKKDVIGKADPFVLFRLGKEEKRTSVAKNALSYIYENEQYQLLYDPVQMKGKKEVDIEVWDFDSIGHNDLIGTASVIVLPSMNKPVQVELFLQSLKNKQDQTPTQFDLASQQNNQKLGKVKFQMIFINEMEVIDYRDIDFTEDAQQSPKARQLKQSRSQDLLPKQPEYLKGVLKFSSIQVKNLPPMISGGKQNPFALFLLGYQQQLTSVGRNTLDYIYRDETYDLIYDPVQLKGKKEVDVEVWSKDSAENSVMIGSASVDILPFLNKQTTVELFLQPHKIKKEQVQQQFNFTSQQTDSQLGKIIFKMLYLQGEEWIKKYKEEQIIRRKEYEERKNKDTEDFRRQEEEKKRKIEEEKRRNEEQEELRRNEEEKRRNEELRRLEEEKRRKVLEEDKKRNEEEKKRKEELNKRNEEEKKRIEEELRRKAIEGKKRQALEEEQRRQALEEELKRKSLEEEQSRNREFSPTKPRKGFVEFSHIQVRDLRQIQKKDKSRPFVIFKLGDEEKETSIAQYTQNYDYQKEEHNFLYDPVQMNGKKEADIEVWDYDKENGNVFIGTASVEILPSLGKLTSIKLFLQTRKTKQEQTQQQFNLTSSHTDAGLGRVNFKMIYVNEEEIQKERSIDLAKINTGVEYQPKLSDRETVSKWKSAIKTQIALARSPQYVKGIIKISNVAVHNLQKIGITGKLYPYVLLRLGYQQKLTTIAKNTSNYYYENEQFDFVYDPAQMKGKKEIEVEVWDYDSIAGNHFIGYVSLNILPSFKKIIDTEVFLQQKKKTYESQTIDPNQPLKDQKIGSVSLSMIYIPGEEAIKEIDEDRIRRRREEEEELKRKTEQDQIRKREFSPTKLNRDEERRRIEEEEEARRRKEKEELRRQEEARRRTEEVTYKKREYVGQQFESQQFENQQFENLQTARGIVRISKIQVKDIAPMDIGGKADPYVVFSLGPFKKETSIARNTLSYDYKDEQLDVVYEQTQMNGKQDLEVEVWDYDAISGNDFVGTASVNILPSLNQQIQVELYLQPKEKKLSQQKTYSPSNVNFKLGKISFWMIYIPEQEQIQKSRETQIKPRSFDIQPQQQKAVADNRNVEQVKERSFESNPQQTKGYLKISNVKLRNLTQLDINGKSDPYIIFSLGNLEKKTTIAKNVFDYDYNGEEFDMEYDPGQVKGPTQVQVEVFDHDTIGSDDYIGYTRVDILPALSRKKEYCLFLQPKQEITQQKTSGGVRNLDNKLGKVIFQMEYIPGQEQAKGKQQKGAEEIYYDKQQEEVRRLAEEKRKRGEANSKYVKGYIEFSHIGVYDLPKMDLIGKSDPYVLFQIGFDQQQTSIAKNTLSYEYKNEVYVMEYDPAKLKGQREVDIEVWDYDSIGGNDFIGTVSVDVLPYLNKQGIVELYLQPKREDGNQTTILSLNQNQKLGSIAFWMLYTPGKKI</sequence>
<feature type="region of interest" description="Disordered" evidence="1">
    <location>
        <begin position="635"/>
        <end position="672"/>
    </location>
</feature>
<dbReference type="Gene3D" id="2.60.40.150">
    <property type="entry name" value="C2 domain"/>
    <property type="match status" value="8"/>
</dbReference>
<feature type="compositionally biased region" description="Basic and acidic residues" evidence="1">
    <location>
        <begin position="10"/>
        <end position="19"/>
    </location>
</feature>
<feature type="domain" description="C2" evidence="2">
    <location>
        <begin position="95"/>
        <end position="217"/>
    </location>
</feature>
<evidence type="ECO:0000313" key="4">
    <source>
        <dbReference type="Proteomes" id="UP000324800"/>
    </source>
</evidence>
<comment type="caution">
    <text evidence="3">The sequence shown here is derived from an EMBL/GenBank/DDBJ whole genome shotgun (WGS) entry which is preliminary data.</text>
</comment>
<dbReference type="GO" id="GO:0005783">
    <property type="term" value="C:endoplasmic reticulum"/>
    <property type="evidence" value="ECO:0007669"/>
    <property type="project" value="TreeGrafter"/>
</dbReference>
<evidence type="ECO:0000313" key="3">
    <source>
        <dbReference type="EMBL" id="KAA6401147.1"/>
    </source>
</evidence>
<accession>A0A5J4X1F4</accession>
<dbReference type="PANTHER" id="PTHR10774:SF190">
    <property type="entry name" value="C2 CALCIUM_LIPID-BINDING ENDONUCLEASE_EXONUCLEASE_PHOSPHATASE-RELATED"/>
    <property type="match status" value="1"/>
</dbReference>
<dbReference type="SUPFAM" id="SSF49562">
    <property type="entry name" value="C2 domain (Calcium/lipid-binding domain, CaLB)"/>
    <property type="match status" value="8"/>
</dbReference>
<dbReference type="CDD" id="cd00030">
    <property type="entry name" value="C2"/>
    <property type="match status" value="8"/>
</dbReference>
<feature type="region of interest" description="Disordered" evidence="1">
    <location>
        <begin position="1121"/>
        <end position="1177"/>
    </location>
</feature>
<proteinExistence type="predicted"/>
<dbReference type="OrthoDB" id="270970at2759"/>
<feature type="region of interest" description="Disordered" evidence="1">
    <location>
        <begin position="692"/>
        <end position="711"/>
    </location>
</feature>
<protein>
    <recommendedName>
        <fullName evidence="2">C2 domain-containing protein</fullName>
    </recommendedName>
</protein>
<dbReference type="Pfam" id="PF00168">
    <property type="entry name" value="C2"/>
    <property type="match status" value="8"/>
</dbReference>
<reference evidence="3 4" key="1">
    <citation type="submission" date="2019-03" db="EMBL/GenBank/DDBJ databases">
        <title>Single cell metagenomics reveals metabolic interactions within the superorganism composed of flagellate Streblomastix strix and complex community of Bacteroidetes bacteria on its surface.</title>
        <authorList>
            <person name="Treitli S.C."/>
            <person name="Kolisko M."/>
            <person name="Husnik F."/>
            <person name="Keeling P."/>
            <person name="Hampl V."/>
        </authorList>
    </citation>
    <scope>NUCLEOTIDE SEQUENCE [LARGE SCALE GENOMIC DNA]</scope>
    <source>
        <strain evidence="3">ST1C</strain>
    </source>
</reference>
<dbReference type="GO" id="GO:0008289">
    <property type="term" value="F:lipid binding"/>
    <property type="evidence" value="ECO:0007669"/>
    <property type="project" value="InterPro"/>
</dbReference>
<dbReference type="EMBL" id="SNRW01000437">
    <property type="protein sequence ID" value="KAA6401147.1"/>
    <property type="molecule type" value="Genomic_DNA"/>
</dbReference>
<dbReference type="PROSITE" id="PS50004">
    <property type="entry name" value="C2"/>
    <property type="match status" value="8"/>
</dbReference>
<feature type="compositionally biased region" description="Polar residues" evidence="1">
    <location>
        <begin position="22"/>
        <end position="63"/>
    </location>
</feature>
<dbReference type="Proteomes" id="UP000324800">
    <property type="component" value="Unassembled WGS sequence"/>
</dbReference>
<name>A0A5J4X1F4_9EUKA</name>
<organism evidence="3 4">
    <name type="scientific">Streblomastix strix</name>
    <dbReference type="NCBI Taxonomy" id="222440"/>
    <lineage>
        <taxon>Eukaryota</taxon>
        <taxon>Metamonada</taxon>
        <taxon>Preaxostyla</taxon>
        <taxon>Oxymonadida</taxon>
        <taxon>Streblomastigidae</taxon>
        <taxon>Streblomastix</taxon>
    </lineage>
</organism>
<feature type="region of interest" description="Disordered" evidence="1">
    <location>
        <begin position="1"/>
        <end position="78"/>
    </location>
</feature>
<dbReference type="InterPro" id="IPR045050">
    <property type="entry name" value="Synaptotagmin_plant"/>
</dbReference>
<feature type="domain" description="C2" evidence="2">
    <location>
        <begin position="270"/>
        <end position="392"/>
    </location>
</feature>
<dbReference type="SMART" id="SM00239">
    <property type="entry name" value="C2"/>
    <property type="match status" value="8"/>
</dbReference>
<dbReference type="InterPro" id="IPR035892">
    <property type="entry name" value="C2_domain_sf"/>
</dbReference>